<dbReference type="eggNOG" id="COG0683">
    <property type="taxonomic scope" value="Bacteria"/>
</dbReference>
<dbReference type="Proteomes" id="UP000000787">
    <property type="component" value="Chromosome"/>
</dbReference>
<gene>
    <name evidence="1" type="ordered locus">Haur_4957</name>
</gene>
<sequence length="402" mass="43672">MVCFWRIARSTPTFNTFEDATMPDQDHNQAINRRQFLKLGAMSGLLASMPELAAANEGSPIRLREPEVMQVGVILPTELHSHRATLAFLAGLQFASEQAAVPFRFNLQMPQSLNHLFTAKAATADIWLSLGTALGIQTLSDCLPNQTIIAATLGEHFAVANPSPNLLINSFGLADAAWQSAVWASQQRGKRAIIIRSNALSGYDCTWGFAQGLLAAGAELIGDFSFDSADLAAKVASLNPDVVYLALNAAESQQWWHSYTTSSKALWITPNATLDAKLAQRLRKQGLDLAYAGGWSTANNPSFHQAFSKVYGAEPTRHHALGYDTALLIASARAGQKTIRYDGLRGATTINAYRTSHAPTYLHFLVSQQRQAAPISLAALDQSSVQQRLDATRSGVIQPYFE</sequence>
<dbReference type="AlphaFoldDB" id="A9B454"/>
<dbReference type="EMBL" id="CP000875">
    <property type="protein sequence ID" value="ABX07587.1"/>
    <property type="molecule type" value="Genomic_DNA"/>
</dbReference>
<protein>
    <recommendedName>
        <fullName evidence="3">Leucine-binding protein domain-containing protein</fullName>
    </recommendedName>
</protein>
<dbReference type="BioCyc" id="HAUR316274:GHYA-5020-MONOMER"/>
<evidence type="ECO:0000313" key="1">
    <source>
        <dbReference type="EMBL" id="ABX07587.1"/>
    </source>
</evidence>
<reference evidence="1 2" key="1">
    <citation type="journal article" date="2011" name="Stand. Genomic Sci.">
        <title>Complete genome sequence of the filamentous gliding predatory bacterium Herpetosiphon aurantiacus type strain (114-95(T)).</title>
        <authorList>
            <person name="Kiss H."/>
            <person name="Nett M."/>
            <person name="Domin N."/>
            <person name="Martin K."/>
            <person name="Maresca J.A."/>
            <person name="Copeland A."/>
            <person name="Lapidus A."/>
            <person name="Lucas S."/>
            <person name="Berry K.W."/>
            <person name="Glavina Del Rio T."/>
            <person name="Dalin E."/>
            <person name="Tice H."/>
            <person name="Pitluck S."/>
            <person name="Richardson P."/>
            <person name="Bruce D."/>
            <person name="Goodwin L."/>
            <person name="Han C."/>
            <person name="Detter J.C."/>
            <person name="Schmutz J."/>
            <person name="Brettin T."/>
            <person name="Land M."/>
            <person name="Hauser L."/>
            <person name="Kyrpides N.C."/>
            <person name="Ivanova N."/>
            <person name="Goker M."/>
            <person name="Woyke T."/>
            <person name="Klenk H.P."/>
            <person name="Bryant D.A."/>
        </authorList>
    </citation>
    <scope>NUCLEOTIDE SEQUENCE [LARGE SCALE GENOMIC DNA]</scope>
    <source>
        <strain evidence="2">ATCC 23779 / DSM 785 / 114-95</strain>
    </source>
</reference>
<accession>A9B454</accession>
<name>A9B454_HERA2</name>
<dbReference type="Gene3D" id="3.40.50.2300">
    <property type="match status" value="2"/>
</dbReference>
<dbReference type="STRING" id="316274.Haur_4957"/>
<dbReference type="InterPro" id="IPR006311">
    <property type="entry name" value="TAT_signal"/>
</dbReference>
<proteinExistence type="predicted"/>
<dbReference type="InParanoid" id="A9B454"/>
<evidence type="ECO:0000313" key="2">
    <source>
        <dbReference type="Proteomes" id="UP000000787"/>
    </source>
</evidence>
<keyword evidence="2" id="KW-1185">Reference proteome</keyword>
<dbReference type="InterPro" id="IPR028082">
    <property type="entry name" value="Peripla_BP_I"/>
</dbReference>
<evidence type="ECO:0008006" key="3">
    <source>
        <dbReference type="Google" id="ProtNLM"/>
    </source>
</evidence>
<dbReference type="HOGENOM" id="CLU_684713_0_0_0"/>
<dbReference type="PROSITE" id="PS51318">
    <property type="entry name" value="TAT"/>
    <property type="match status" value="1"/>
</dbReference>
<organism evidence="1 2">
    <name type="scientific">Herpetosiphon aurantiacus (strain ATCC 23779 / DSM 785 / 114-95)</name>
    <dbReference type="NCBI Taxonomy" id="316274"/>
    <lineage>
        <taxon>Bacteria</taxon>
        <taxon>Bacillati</taxon>
        <taxon>Chloroflexota</taxon>
        <taxon>Chloroflexia</taxon>
        <taxon>Herpetosiphonales</taxon>
        <taxon>Herpetosiphonaceae</taxon>
        <taxon>Herpetosiphon</taxon>
    </lineage>
</organism>
<dbReference type="SUPFAM" id="SSF53822">
    <property type="entry name" value="Periplasmic binding protein-like I"/>
    <property type="match status" value="1"/>
</dbReference>
<dbReference type="KEGG" id="hau:Haur_4957"/>